<dbReference type="OrthoDB" id="3060231at2759"/>
<accession>A0A067TPX8</accession>
<name>A0A067TPX8_GALM3</name>
<dbReference type="EMBL" id="KL142371">
    <property type="protein sequence ID" value="KDR81013.1"/>
    <property type="molecule type" value="Genomic_DNA"/>
</dbReference>
<keyword evidence="3" id="KW-1185">Reference proteome</keyword>
<gene>
    <name evidence="2" type="ORF">GALMADRAFT_241632</name>
</gene>
<feature type="region of interest" description="Disordered" evidence="1">
    <location>
        <begin position="78"/>
        <end position="209"/>
    </location>
</feature>
<feature type="compositionally biased region" description="Basic residues" evidence="1">
    <location>
        <begin position="189"/>
        <end position="209"/>
    </location>
</feature>
<evidence type="ECO:0000256" key="1">
    <source>
        <dbReference type="SAM" id="MobiDB-lite"/>
    </source>
</evidence>
<dbReference type="HOGENOM" id="CLU_1315499_0_0_1"/>
<organism evidence="2 3">
    <name type="scientific">Galerina marginata (strain CBS 339.88)</name>
    <dbReference type="NCBI Taxonomy" id="685588"/>
    <lineage>
        <taxon>Eukaryota</taxon>
        <taxon>Fungi</taxon>
        <taxon>Dikarya</taxon>
        <taxon>Basidiomycota</taxon>
        <taxon>Agaricomycotina</taxon>
        <taxon>Agaricomycetes</taxon>
        <taxon>Agaricomycetidae</taxon>
        <taxon>Agaricales</taxon>
        <taxon>Agaricineae</taxon>
        <taxon>Strophariaceae</taxon>
        <taxon>Galerina</taxon>
    </lineage>
</organism>
<evidence type="ECO:0000313" key="3">
    <source>
        <dbReference type="Proteomes" id="UP000027222"/>
    </source>
</evidence>
<feature type="compositionally biased region" description="Low complexity" evidence="1">
    <location>
        <begin position="87"/>
        <end position="97"/>
    </location>
</feature>
<proteinExistence type="predicted"/>
<dbReference type="STRING" id="685588.A0A067TPX8"/>
<feature type="compositionally biased region" description="Low complexity" evidence="1">
    <location>
        <begin position="109"/>
        <end position="122"/>
    </location>
</feature>
<dbReference type="AlphaFoldDB" id="A0A067TPX8"/>
<feature type="compositionally biased region" description="Pro residues" evidence="1">
    <location>
        <begin position="98"/>
        <end position="108"/>
    </location>
</feature>
<feature type="compositionally biased region" description="Polar residues" evidence="1">
    <location>
        <begin position="126"/>
        <end position="147"/>
    </location>
</feature>
<dbReference type="Proteomes" id="UP000027222">
    <property type="component" value="Unassembled WGS sequence"/>
</dbReference>
<reference evidence="3" key="1">
    <citation type="journal article" date="2014" name="Proc. Natl. Acad. Sci. U.S.A.">
        <title>Extensive sampling of basidiomycete genomes demonstrates inadequacy of the white-rot/brown-rot paradigm for wood decay fungi.</title>
        <authorList>
            <person name="Riley R."/>
            <person name="Salamov A.A."/>
            <person name="Brown D.W."/>
            <person name="Nagy L.G."/>
            <person name="Floudas D."/>
            <person name="Held B.W."/>
            <person name="Levasseur A."/>
            <person name="Lombard V."/>
            <person name="Morin E."/>
            <person name="Otillar R."/>
            <person name="Lindquist E.A."/>
            <person name="Sun H."/>
            <person name="LaButti K.M."/>
            <person name="Schmutz J."/>
            <person name="Jabbour D."/>
            <person name="Luo H."/>
            <person name="Baker S.E."/>
            <person name="Pisabarro A.G."/>
            <person name="Walton J.D."/>
            <person name="Blanchette R.A."/>
            <person name="Henrissat B."/>
            <person name="Martin F."/>
            <person name="Cullen D."/>
            <person name="Hibbett D.S."/>
            <person name="Grigoriev I.V."/>
        </authorList>
    </citation>
    <scope>NUCLEOTIDE SEQUENCE [LARGE SCALE GENOMIC DNA]</scope>
    <source>
        <strain evidence="3">CBS 339.88</strain>
    </source>
</reference>
<sequence>MVYVNFDTAITERFHVVLEGWPLEKFCAPSSIASRNELSVLLASLESGSTRFRKLTAEEFQQWSNQRFDASLGITAEQCASPPADSASEPTEPAVETPEPPNPEPLVEPSPSESSAPSAPLEQPVGQESSVSPTSGLENPVVTTSTVPAKRKLAANDDTVKQRRRPLAGAFINSGVTSSNGATVMVPATRRKERSDKNKKRGPRAKKSS</sequence>
<evidence type="ECO:0000313" key="2">
    <source>
        <dbReference type="EMBL" id="KDR81013.1"/>
    </source>
</evidence>
<protein>
    <submittedName>
        <fullName evidence="2">Uncharacterized protein</fullName>
    </submittedName>
</protein>